<evidence type="ECO:0000313" key="3">
    <source>
        <dbReference type="Proteomes" id="UP000593565"/>
    </source>
</evidence>
<accession>A0A7J5ZVA6</accession>
<gene>
    <name evidence="2" type="ORF">AMELA_G00244910</name>
</gene>
<sequence length="110" mass="12698">MSDESSPQKCFSVCGELNKANKLWLLNFQDTLAEAVAKYVQAMESNTESEKSDLKYHVHKMKGAVQKLEKLLDEVEISCDMIKPDREREQEAYNILKSQYEEALNSVMNY</sequence>
<name>A0A7J5ZVA6_AMEME</name>
<proteinExistence type="predicted"/>
<dbReference type="AlphaFoldDB" id="A0A7J5ZVA6"/>
<dbReference type="Gene3D" id="1.20.5.4090">
    <property type="match status" value="1"/>
</dbReference>
<organism evidence="2 3">
    <name type="scientific">Ameiurus melas</name>
    <name type="common">Black bullhead</name>
    <name type="synonym">Silurus melas</name>
    <dbReference type="NCBI Taxonomy" id="219545"/>
    <lineage>
        <taxon>Eukaryota</taxon>
        <taxon>Metazoa</taxon>
        <taxon>Chordata</taxon>
        <taxon>Craniata</taxon>
        <taxon>Vertebrata</taxon>
        <taxon>Euteleostomi</taxon>
        <taxon>Actinopterygii</taxon>
        <taxon>Neopterygii</taxon>
        <taxon>Teleostei</taxon>
        <taxon>Ostariophysi</taxon>
        <taxon>Siluriformes</taxon>
        <taxon>Ictaluridae</taxon>
        <taxon>Ameiurus</taxon>
    </lineage>
</organism>
<keyword evidence="3" id="KW-1185">Reference proteome</keyword>
<keyword evidence="1" id="KW-0175">Coiled coil</keyword>
<protein>
    <submittedName>
        <fullName evidence="2">Uncharacterized protein</fullName>
    </submittedName>
</protein>
<feature type="coiled-coil region" evidence="1">
    <location>
        <begin position="58"/>
        <end position="106"/>
    </location>
</feature>
<evidence type="ECO:0000256" key="1">
    <source>
        <dbReference type="SAM" id="Coils"/>
    </source>
</evidence>
<dbReference type="EMBL" id="JAAGNN010000023">
    <property type="protein sequence ID" value="KAF4073597.1"/>
    <property type="molecule type" value="Genomic_DNA"/>
</dbReference>
<evidence type="ECO:0000313" key="2">
    <source>
        <dbReference type="EMBL" id="KAF4073597.1"/>
    </source>
</evidence>
<comment type="caution">
    <text evidence="2">The sequence shown here is derived from an EMBL/GenBank/DDBJ whole genome shotgun (WGS) entry which is preliminary data.</text>
</comment>
<reference evidence="2 3" key="1">
    <citation type="submission" date="2020-02" db="EMBL/GenBank/DDBJ databases">
        <title>A chromosome-scale genome assembly of the black bullhead catfish (Ameiurus melas).</title>
        <authorList>
            <person name="Wen M."/>
            <person name="Zham M."/>
            <person name="Cabau C."/>
            <person name="Klopp C."/>
            <person name="Donnadieu C."/>
            <person name="Roques C."/>
            <person name="Bouchez O."/>
            <person name="Lampietro C."/>
            <person name="Jouanno E."/>
            <person name="Herpin A."/>
            <person name="Louis A."/>
            <person name="Berthelot C."/>
            <person name="Parey E."/>
            <person name="Roest-Crollius H."/>
            <person name="Braasch I."/>
            <person name="Postlethwait J."/>
            <person name="Robinson-Rechavi M."/>
            <person name="Echchiki A."/>
            <person name="Begum T."/>
            <person name="Montfort J."/>
            <person name="Schartl M."/>
            <person name="Bobe J."/>
            <person name="Guiguen Y."/>
        </authorList>
    </citation>
    <scope>NUCLEOTIDE SEQUENCE [LARGE SCALE GENOMIC DNA]</scope>
    <source>
        <strain evidence="2">M_S1</strain>
        <tissue evidence="2">Blood</tissue>
    </source>
</reference>
<dbReference type="Proteomes" id="UP000593565">
    <property type="component" value="Unassembled WGS sequence"/>
</dbReference>